<comment type="subcellular location">
    <subcellularLocation>
        <location evidence="1">Cell membrane</location>
        <topology evidence="1">Multi-pass membrane protein</topology>
    </subcellularLocation>
</comment>
<dbReference type="InterPro" id="IPR020846">
    <property type="entry name" value="MFS_dom"/>
</dbReference>
<dbReference type="Gene3D" id="1.20.1250.20">
    <property type="entry name" value="MFS general substrate transporter like domains"/>
    <property type="match status" value="1"/>
</dbReference>
<evidence type="ECO:0000256" key="1">
    <source>
        <dbReference type="ARBA" id="ARBA00004651"/>
    </source>
</evidence>
<feature type="transmembrane region" description="Helical" evidence="6">
    <location>
        <begin position="133"/>
        <end position="153"/>
    </location>
</feature>
<feature type="transmembrane region" description="Helical" evidence="6">
    <location>
        <begin position="417"/>
        <end position="434"/>
    </location>
</feature>
<keyword evidence="4 6" id="KW-1133">Transmembrane helix</keyword>
<keyword evidence="5 6" id="KW-0472">Membrane</keyword>
<feature type="transmembrane region" description="Helical" evidence="6">
    <location>
        <begin position="349"/>
        <end position="368"/>
    </location>
</feature>
<dbReference type="PANTHER" id="PTHR23519">
    <property type="entry name" value="AUTOPHAGY-RELATED PROTEIN 22"/>
    <property type="match status" value="1"/>
</dbReference>
<feature type="transmembrane region" description="Helical" evidence="6">
    <location>
        <begin position="374"/>
        <end position="396"/>
    </location>
</feature>
<feature type="transmembrane region" description="Helical" evidence="6">
    <location>
        <begin position="283"/>
        <end position="307"/>
    </location>
</feature>
<keyword evidence="9" id="KW-1185">Reference proteome</keyword>
<feature type="transmembrane region" description="Helical" evidence="6">
    <location>
        <begin position="77"/>
        <end position="97"/>
    </location>
</feature>
<dbReference type="InterPro" id="IPR050495">
    <property type="entry name" value="ATG22/LtaA_families"/>
</dbReference>
<evidence type="ECO:0000256" key="4">
    <source>
        <dbReference type="ARBA" id="ARBA00022989"/>
    </source>
</evidence>
<dbReference type="InterPro" id="IPR036259">
    <property type="entry name" value="MFS_trans_sf"/>
</dbReference>
<dbReference type="InterPro" id="IPR024671">
    <property type="entry name" value="Atg22-like"/>
</dbReference>
<evidence type="ECO:0000256" key="6">
    <source>
        <dbReference type="SAM" id="Phobius"/>
    </source>
</evidence>
<protein>
    <submittedName>
        <fullName evidence="8">MFS transporter</fullName>
    </submittedName>
</protein>
<dbReference type="RefSeq" id="WP_378577875.1">
    <property type="nucleotide sequence ID" value="NZ_JBHSFQ010000026.1"/>
</dbReference>
<evidence type="ECO:0000256" key="5">
    <source>
        <dbReference type="ARBA" id="ARBA00023136"/>
    </source>
</evidence>
<accession>A0ABV9E1K1</accession>
<feature type="domain" description="Major facilitator superfamily (MFS) profile" evidence="7">
    <location>
        <begin position="37"/>
        <end position="464"/>
    </location>
</feature>
<name>A0ABV9E1K1_9ACTN</name>
<evidence type="ECO:0000313" key="8">
    <source>
        <dbReference type="EMBL" id="MFC4564603.1"/>
    </source>
</evidence>
<dbReference type="Pfam" id="PF11700">
    <property type="entry name" value="ATG22"/>
    <property type="match status" value="1"/>
</dbReference>
<evidence type="ECO:0000256" key="2">
    <source>
        <dbReference type="ARBA" id="ARBA00022448"/>
    </source>
</evidence>
<feature type="transmembrane region" description="Helical" evidence="6">
    <location>
        <begin position="174"/>
        <end position="193"/>
    </location>
</feature>
<evidence type="ECO:0000313" key="9">
    <source>
        <dbReference type="Proteomes" id="UP001595923"/>
    </source>
</evidence>
<organism evidence="8 9">
    <name type="scientific">Nocardiopsis mangrovi</name>
    <dbReference type="NCBI Taxonomy" id="1179818"/>
    <lineage>
        <taxon>Bacteria</taxon>
        <taxon>Bacillati</taxon>
        <taxon>Actinomycetota</taxon>
        <taxon>Actinomycetes</taxon>
        <taxon>Streptosporangiales</taxon>
        <taxon>Nocardiopsidaceae</taxon>
        <taxon>Nocardiopsis</taxon>
    </lineage>
</organism>
<dbReference type="PROSITE" id="PS50850">
    <property type="entry name" value="MFS"/>
    <property type="match status" value="1"/>
</dbReference>
<dbReference type="EMBL" id="JBHSFQ010000026">
    <property type="protein sequence ID" value="MFC4564603.1"/>
    <property type="molecule type" value="Genomic_DNA"/>
</dbReference>
<feature type="transmembrane region" description="Helical" evidence="6">
    <location>
        <begin position="205"/>
        <end position="226"/>
    </location>
</feature>
<dbReference type="Proteomes" id="UP001595923">
    <property type="component" value="Unassembled WGS sequence"/>
</dbReference>
<gene>
    <name evidence="8" type="ORF">ACFO4E_22325</name>
</gene>
<reference evidence="9" key="1">
    <citation type="journal article" date="2019" name="Int. J. Syst. Evol. Microbiol.">
        <title>The Global Catalogue of Microorganisms (GCM) 10K type strain sequencing project: providing services to taxonomists for standard genome sequencing and annotation.</title>
        <authorList>
            <consortium name="The Broad Institute Genomics Platform"/>
            <consortium name="The Broad Institute Genome Sequencing Center for Infectious Disease"/>
            <person name="Wu L."/>
            <person name="Ma J."/>
        </authorList>
    </citation>
    <scope>NUCLEOTIDE SEQUENCE [LARGE SCALE GENOMIC DNA]</scope>
    <source>
        <strain evidence="9">XZYJ18</strain>
    </source>
</reference>
<feature type="transmembrane region" description="Helical" evidence="6">
    <location>
        <begin position="440"/>
        <end position="459"/>
    </location>
</feature>
<feature type="transmembrane region" description="Helical" evidence="6">
    <location>
        <begin position="319"/>
        <end position="337"/>
    </location>
</feature>
<keyword evidence="3 6" id="KW-0812">Transmembrane</keyword>
<keyword evidence="2" id="KW-0813">Transport</keyword>
<feature type="transmembrane region" description="Helical" evidence="6">
    <location>
        <begin position="109"/>
        <end position="127"/>
    </location>
</feature>
<feature type="transmembrane region" description="Helical" evidence="6">
    <location>
        <begin position="31"/>
        <end position="51"/>
    </location>
</feature>
<proteinExistence type="predicted"/>
<sequence>MAHTSEAPGAPDEPVADPAERRRERRAWYMYDWANSVFSTSVITVFLGPYLTSVAESGAGADGRISVLGWSMDPTALYPYATSLSVLLQLIVLPAVGAIADQTGRKRELLGGLAYLGAFATMGLYFVQGTGYLLGAGLFVLANLAFGASVVVYNAFLPDIATADERDTVSSRGWAMGYLGGALLLTVHLGLYLSHESLGLEQSHAVRISMASAGVWWALFALIPLARLRNRMRGGAASAPFNGASPGGVPGAAPGGSAAATVIASFGQLWQTLRSLRAYPGTLVFLLGYILFNDGVQTVIAFSATFADQALGLDQGVQIGAILMVQFVAFGGALLLGGIARRLGTKRTILGSLVVWVAVVGVAPLLQAGSAVQFFLLAFFIAIVLGGTQALSRSLFSHLIPRGKEAEYFGLYEISDKGSAFLGALTIGVALDATGGDYRLAILTLTVFFVVGFVVLLFLNIPAAIRAAGNTPPARI</sequence>
<evidence type="ECO:0000256" key="3">
    <source>
        <dbReference type="ARBA" id="ARBA00022692"/>
    </source>
</evidence>
<dbReference type="SUPFAM" id="SSF103473">
    <property type="entry name" value="MFS general substrate transporter"/>
    <property type="match status" value="1"/>
</dbReference>
<evidence type="ECO:0000259" key="7">
    <source>
        <dbReference type="PROSITE" id="PS50850"/>
    </source>
</evidence>
<comment type="caution">
    <text evidence="8">The sequence shown here is derived from an EMBL/GenBank/DDBJ whole genome shotgun (WGS) entry which is preliminary data.</text>
</comment>
<dbReference type="PANTHER" id="PTHR23519:SF1">
    <property type="entry name" value="AUTOPHAGY-RELATED PROTEIN 22"/>
    <property type="match status" value="1"/>
</dbReference>